<sequence length="390" mass="43766">MHKAYSSPVAVTNAILTPKTKARYLALDVLRGMTVALMIVVNTPGSWETVYAPFRHAEWHGFTITDLVFPTFLFVVGNALSFSRQKFAQQDNKAFLTKIITRTALIFLIGLFLNAYPFITFSDGSYPLKDFSALRIMGVLQRIALCYGFAALIIHYFKIRGVVIFSVLALSAYWAILYFLGDQPEPYSLSGNAALKFDLLVLPAKNLYKGYGIPFDPEGLLSTLPAIVNVIAGYLTGVFIQKSGNNLKTITTLNWTVVLLVVVAQLWNIYFPINKPIWTSSYVLQTVGLDLLILAGLLFIIEIANLKKWTYFFEVFGRNPLFIYALSGMIVKTLGLIKIGDQGLQGWIYQHGYANWLAGKNASLLFAISYMLVLWLIGYLLDKKRVYIKV</sequence>
<keyword evidence="4" id="KW-1185">Reference proteome</keyword>
<evidence type="ECO:0000259" key="2">
    <source>
        <dbReference type="Pfam" id="PF07786"/>
    </source>
</evidence>
<dbReference type="PANTHER" id="PTHR31061">
    <property type="entry name" value="LD22376P"/>
    <property type="match status" value="1"/>
</dbReference>
<dbReference type="InterPro" id="IPR012429">
    <property type="entry name" value="HGSNAT_cat"/>
</dbReference>
<feature type="domain" description="Heparan-alpha-glucosaminide N-acetyltransferase catalytic" evidence="2">
    <location>
        <begin position="23"/>
        <end position="178"/>
    </location>
</feature>
<protein>
    <submittedName>
        <fullName evidence="3">DUF5009 domain-containing protein</fullName>
    </submittedName>
</protein>
<dbReference type="RefSeq" id="WP_106927374.1">
    <property type="nucleotide sequence ID" value="NZ_PYFT01000001.1"/>
</dbReference>
<organism evidence="3 4">
    <name type="scientific">Adhaeribacter arboris</name>
    <dbReference type="NCBI Taxonomy" id="2072846"/>
    <lineage>
        <taxon>Bacteria</taxon>
        <taxon>Pseudomonadati</taxon>
        <taxon>Bacteroidota</taxon>
        <taxon>Cytophagia</taxon>
        <taxon>Cytophagales</taxon>
        <taxon>Hymenobacteraceae</taxon>
        <taxon>Adhaeribacter</taxon>
    </lineage>
</organism>
<feature type="transmembrane region" description="Helical" evidence="1">
    <location>
        <begin position="220"/>
        <end position="240"/>
    </location>
</feature>
<feature type="transmembrane region" description="Helical" evidence="1">
    <location>
        <begin position="321"/>
        <end position="339"/>
    </location>
</feature>
<evidence type="ECO:0000313" key="4">
    <source>
        <dbReference type="Proteomes" id="UP000240357"/>
    </source>
</evidence>
<keyword evidence="1" id="KW-0812">Transmembrane</keyword>
<feature type="transmembrane region" description="Helical" evidence="1">
    <location>
        <begin position="362"/>
        <end position="381"/>
    </location>
</feature>
<comment type="caution">
    <text evidence="3">The sequence shown here is derived from an EMBL/GenBank/DDBJ whole genome shotgun (WGS) entry which is preliminary data.</text>
</comment>
<proteinExistence type="predicted"/>
<feature type="transmembrane region" description="Helical" evidence="1">
    <location>
        <begin position="252"/>
        <end position="270"/>
    </location>
</feature>
<feature type="transmembrane region" description="Helical" evidence="1">
    <location>
        <begin position="139"/>
        <end position="157"/>
    </location>
</feature>
<dbReference type="AlphaFoldDB" id="A0A2T2YC44"/>
<feature type="transmembrane region" description="Helical" evidence="1">
    <location>
        <begin position="100"/>
        <end position="119"/>
    </location>
</feature>
<dbReference type="Proteomes" id="UP000240357">
    <property type="component" value="Unassembled WGS sequence"/>
</dbReference>
<feature type="transmembrane region" description="Helical" evidence="1">
    <location>
        <begin position="282"/>
        <end position="301"/>
    </location>
</feature>
<evidence type="ECO:0000256" key="1">
    <source>
        <dbReference type="SAM" id="Phobius"/>
    </source>
</evidence>
<accession>A0A2T2YC44</accession>
<dbReference type="EMBL" id="PYFT01000001">
    <property type="protein sequence ID" value="PSR53092.1"/>
    <property type="molecule type" value="Genomic_DNA"/>
</dbReference>
<feature type="transmembrane region" description="Helical" evidence="1">
    <location>
        <begin position="59"/>
        <end position="80"/>
    </location>
</feature>
<feature type="transmembrane region" description="Helical" evidence="1">
    <location>
        <begin position="162"/>
        <end position="180"/>
    </location>
</feature>
<evidence type="ECO:0000313" key="3">
    <source>
        <dbReference type="EMBL" id="PSR53092.1"/>
    </source>
</evidence>
<dbReference type="Pfam" id="PF07786">
    <property type="entry name" value="HGSNAT_cat"/>
    <property type="match status" value="1"/>
</dbReference>
<dbReference type="PANTHER" id="PTHR31061:SF24">
    <property type="entry name" value="LD22376P"/>
    <property type="match status" value="1"/>
</dbReference>
<name>A0A2T2YC44_9BACT</name>
<dbReference type="OrthoDB" id="9788724at2"/>
<keyword evidence="1" id="KW-0472">Membrane</keyword>
<gene>
    <name evidence="3" type="ORF">AHMF7605_05905</name>
</gene>
<keyword evidence="1" id="KW-1133">Transmembrane helix</keyword>
<reference evidence="3 4" key="1">
    <citation type="submission" date="2018-03" db="EMBL/GenBank/DDBJ databases">
        <title>Adhaeribacter sp. HMF7605 Genome sequencing and assembly.</title>
        <authorList>
            <person name="Kang H."/>
            <person name="Kang J."/>
            <person name="Cha I."/>
            <person name="Kim H."/>
            <person name="Joh K."/>
        </authorList>
    </citation>
    <scope>NUCLEOTIDE SEQUENCE [LARGE SCALE GENOMIC DNA]</scope>
    <source>
        <strain evidence="3 4">HMF7605</strain>
    </source>
</reference>
<feature type="transmembrane region" description="Helical" evidence="1">
    <location>
        <begin position="29"/>
        <end position="47"/>
    </location>
</feature>